<reference evidence="1" key="2">
    <citation type="submission" date="2025-03" db="EMBL/GenBank/DDBJ databases">
        <authorList>
            <consortium name="ELIXIR-Norway"/>
            <consortium name="Elixir Norway"/>
        </authorList>
    </citation>
    <scope>NUCLEOTIDE SEQUENCE</scope>
</reference>
<dbReference type="EMBL" id="OX596103">
    <property type="protein sequence ID" value="CAM9846688.1"/>
    <property type="molecule type" value="Genomic_DNA"/>
</dbReference>
<feature type="non-terminal residue" evidence="1">
    <location>
        <position position="1"/>
    </location>
</feature>
<evidence type="ECO:0000313" key="1">
    <source>
        <dbReference type="EMBL" id="CAM9846688.1"/>
    </source>
</evidence>
<organism evidence="1 2">
    <name type="scientific">Rangifer tarandus platyrhynchus</name>
    <name type="common">Svalbard reindeer</name>
    <dbReference type="NCBI Taxonomy" id="3082113"/>
    <lineage>
        <taxon>Eukaryota</taxon>
        <taxon>Metazoa</taxon>
        <taxon>Chordata</taxon>
        <taxon>Craniata</taxon>
        <taxon>Vertebrata</taxon>
        <taxon>Euteleostomi</taxon>
        <taxon>Mammalia</taxon>
        <taxon>Eutheria</taxon>
        <taxon>Laurasiatheria</taxon>
        <taxon>Artiodactyla</taxon>
        <taxon>Ruminantia</taxon>
        <taxon>Pecora</taxon>
        <taxon>Cervidae</taxon>
        <taxon>Odocoileinae</taxon>
        <taxon>Rangifer</taxon>
    </lineage>
</organism>
<sequence>RAVAAVMGKRRQLSLPETLLYACREKSAMRISQHCMLLPDGSVENHSFTITMFKALN</sequence>
<name>A0AC59YNQ3_RANTA</name>
<evidence type="ECO:0000313" key="2">
    <source>
        <dbReference type="Proteomes" id="UP001162501"/>
    </source>
</evidence>
<reference evidence="1" key="1">
    <citation type="submission" date="2023-05" db="EMBL/GenBank/DDBJ databases">
        <authorList>
            <consortium name="ELIXIR-Norway"/>
        </authorList>
    </citation>
    <scope>NUCLEOTIDE SEQUENCE</scope>
</reference>
<gene>
    <name evidence="1" type="ORF">MRATA1EN22A_LOCUS8286</name>
</gene>
<accession>A0AC59YNQ3</accession>
<dbReference type="Proteomes" id="UP001162501">
    <property type="component" value="Chromosome 19"/>
</dbReference>
<proteinExistence type="predicted"/>
<protein>
    <submittedName>
        <fullName evidence="1">Uncharacterized protein</fullName>
    </submittedName>
</protein>